<dbReference type="STRING" id="1123291.SAMN04490355_1003106"/>
<dbReference type="InterPro" id="IPR011033">
    <property type="entry name" value="PRC_barrel-like_sf"/>
</dbReference>
<gene>
    <name evidence="2" type="ORF">SAMN04490355_1003106</name>
</gene>
<proteinExistence type="predicted"/>
<evidence type="ECO:0000313" key="3">
    <source>
        <dbReference type="Proteomes" id="UP000199520"/>
    </source>
</evidence>
<dbReference type="Gene3D" id="2.30.30.240">
    <property type="entry name" value="PRC-barrel domain"/>
    <property type="match status" value="1"/>
</dbReference>
<organism evidence="2 3">
    <name type="scientific">Pelosinus propionicus DSM 13327</name>
    <dbReference type="NCBI Taxonomy" id="1123291"/>
    <lineage>
        <taxon>Bacteria</taxon>
        <taxon>Bacillati</taxon>
        <taxon>Bacillota</taxon>
        <taxon>Negativicutes</taxon>
        <taxon>Selenomonadales</taxon>
        <taxon>Sporomusaceae</taxon>
        <taxon>Pelosinus</taxon>
    </lineage>
</organism>
<feature type="domain" description="PRC-barrel" evidence="1">
    <location>
        <begin position="5"/>
        <end position="43"/>
    </location>
</feature>
<dbReference type="SUPFAM" id="SSF50346">
    <property type="entry name" value="PRC-barrel domain"/>
    <property type="match status" value="2"/>
</dbReference>
<evidence type="ECO:0000313" key="2">
    <source>
        <dbReference type="EMBL" id="SFL39483.1"/>
    </source>
</evidence>
<accession>A0A1I4HCQ9</accession>
<protein>
    <submittedName>
        <fullName evidence="2">Uncharacterized protein YrrD, contains PRC-barrel domain</fullName>
    </submittedName>
</protein>
<name>A0A1I4HCQ9_9FIRM</name>
<dbReference type="OrthoDB" id="53812at2"/>
<dbReference type="EMBL" id="FOTS01000003">
    <property type="protein sequence ID" value="SFL39483.1"/>
    <property type="molecule type" value="Genomic_DNA"/>
</dbReference>
<sequence>MKKSVEIIGLPVISIVEGTELGTVKSLLINPADGSVTILIDDSKWYWGAKFLPLAAATGLGEYAITIENSDAILTLADAPEVEKLIVADLKIIGTKVLTKNGRIQGKVTEFFVDNSGKIVSCEIEDLNGGTTSIEAKQILTFGKDVLFVSDDHETVVERSTTATIAISSESTSVNLEAKPSATQVKEADEVKSVANDDSARKFDEKNRKYLLGKKASRRIETDNGLLIVEEGGEITEEVLQKAKLTGSFVELTMNIQ</sequence>
<dbReference type="InterPro" id="IPR027275">
    <property type="entry name" value="PRC-brl_dom"/>
</dbReference>
<dbReference type="Proteomes" id="UP000199520">
    <property type="component" value="Unassembled WGS sequence"/>
</dbReference>
<reference evidence="3" key="1">
    <citation type="submission" date="2016-10" db="EMBL/GenBank/DDBJ databases">
        <authorList>
            <person name="Varghese N."/>
            <person name="Submissions S."/>
        </authorList>
    </citation>
    <scope>NUCLEOTIDE SEQUENCE [LARGE SCALE GENOMIC DNA]</scope>
    <source>
        <strain evidence="3">DSM 13327</strain>
    </source>
</reference>
<dbReference type="AlphaFoldDB" id="A0A1I4HCQ9"/>
<dbReference type="RefSeq" id="WP_090932562.1">
    <property type="nucleotide sequence ID" value="NZ_FOTS01000003.1"/>
</dbReference>
<dbReference type="Pfam" id="PF05239">
    <property type="entry name" value="PRC"/>
    <property type="match status" value="1"/>
</dbReference>
<keyword evidence="3" id="KW-1185">Reference proteome</keyword>
<evidence type="ECO:0000259" key="1">
    <source>
        <dbReference type="Pfam" id="PF05239"/>
    </source>
</evidence>